<evidence type="ECO:0000256" key="5">
    <source>
        <dbReference type="ARBA" id="ARBA00023034"/>
    </source>
</evidence>
<evidence type="ECO:0000256" key="10">
    <source>
        <dbReference type="ARBA" id="ARBA00070138"/>
    </source>
</evidence>
<evidence type="ECO:0000256" key="3">
    <source>
        <dbReference type="ARBA" id="ARBA00004541"/>
    </source>
</evidence>
<dbReference type="InterPro" id="IPR035802">
    <property type="entry name" value="ENTH/VHS_tepsin"/>
</dbReference>
<feature type="region of interest" description="Disordered" evidence="12">
    <location>
        <begin position="450"/>
        <end position="482"/>
    </location>
</feature>
<dbReference type="SUPFAM" id="SSF48464">
    <property type="entry name" value="ENTH/VHS domain"/>
    <property type="match status" value="1"/>
</dbReference>
<feature type="compositionally biased region" description="Low complexity" evidence="12">
    <location>
        <begin position="189"/>
        <end position="221"/>
    </location>
</feature>
<dbReference type="GO" id="GO:0005829">
    <property type="term" value="C:cytosol"/>
    <property type="evidence" value="ECO:0007669"/>
    <property type="project" value="UniProtKB-SubCell"/>
</dbReference>
<proteinExistence type="predicted"/>
<keyword evidence="6" id="KW-0472">Membrane</keyword>
<keyword evidence="4" id="KW-0963">Cytoplasm</keyword>
<feature type="compositionally biased region" description="Pro residues" evidence="12">
    <location>
        <begin position="366"/>
        <end position="380"/>
    </location>
</feature>
<dbReference type="GO" id="GO:0030662">
    <property type="term" value="C:coated vesicle membrane"/>
    <property type="evidence" value="ECO:0007669"/>
    <property type="project" value="UniProtKB-ARBA"/>
</dbReference>
<dbReference type="GO" id="GO:0032588">
    <property type="term" value="C:trans-Golgi network membrane"/>
    <property type="evidence" value="ECO:0007669"/>
    <property type="project" value="TreeGrafter"/>
</dbReference>
<dbReference type="FunFam" id="1.25.40.90:FF:000029">
    <property type="entry name" value="AP-4 complex accessory subunit Tepsin"/>
    <property type="match status" value="1"/>
</dbReference>
<dbReference type="Proteomes" id="UP000233140">
    <property type="component" value="Unassembled WGS sequence"/>
</dbReference>
<evidence type="ECO:0000256" key="6">
    <source>
        <dbReference type="ARBA" id="ARBA00023136"/>
    </source>
</evidence>
<evidence type="ECO:0000256" key="1">
    <source>
        <dbReference type="ARBA" id="ARBA00004150"/>
    </source>
</evidence>
<dbReference type="InterPro" id="IPR013809">
    <property type="entry name" value="ENTH"/>
</dbReference>
<evidence type="ECO:0000313" key="15">
    <source>
        <dbReference type="Ensembl" id="ENSMLEP00000014090.1"/>
    </source>
</evidence>
<keyword evidence="5" id="KW-0333">Golgi apparatus</keyword>
<dbReference type="Gene3D" id="1.25.40.90">
    <property type="match status" value="1"/>
</dbReference>
<feature type="domain" description="ENTH" evidence="13">
    <location>
        <begin position="20"/>
        <end position="127"/>
    </location>
</feature>
<evidence type="ECO:0000256" key="7">
    <source>
        <dbReference type="ARBA" id="ARBA00023329"/>
    </source>
</evidence>
<feature type="region of interest" description="Disordered" evidence="12">
    <location>
        <begin position="357"/>
        <end position="419"/>
    </location>
</feature>
<organism evidence="15 16">
    <name type="scientific">Mandrillus leucophaeus</name>
    <name type="common">Drill</name>
    <name type="synonym">Papio leucophaeus</name>
    <dbReference type="NCBI Taxonomy" id="9568"/>
    <lineage>
        <taxon>Eukaryota</taxon>
        <taxon>Metazoa</taxon>
        <taxon>Chordata</taxon>
        <taxon>Craniata</taxon>
        <taxon>Vertebrata</taxon>
        <taxon>Euteleostomi</taxon>
        <taxon>Mammalia</taxon>
        <taxon>Eutheria</taxon>
        <taxon>Euarchontoglires</taxon>
        <taxon>Primates</taxon>
        <taxon>Haplorrhini</taxon>
        <taxon>Catarrhini</taxon>
        <taxon>Cercopithecidae</taxon>
        <taxon>Cercopithecinae</taxon>
        <taxon>Mandrillus</taxon>
    </lineage>
</organism>
<evidence type="ECO:0000256" key="11">
    <source>
        <dbReference type="ARBA" id="ARBA00083708"/>
    </source>
</evidence>
<comment type="subcellular location">
    <subcellularLocation>
        <location evidence="2">Cytoplasm</location>
        <location evidence="2">Cytosol</location>
    </subcellularLocation>
    <subcellularLocation>
        <location evidence="3">Cytoplasmic vesicle</location>
    </subcellularLocation>
    <subcellularLocation>
        <location evidence="1">Golgi apparatus</location>
        <location evidence="1">trans-Golgi network membrane</location>
        <topology evidence="1">Peripheral membrane protein</topology>
    </subcellularLocation>
</comment>
<feature type="region of interest" description="Disordered" evidence="12">
    <location>
        <begin position="312"/>
        <end position="332"/>
    </location>
</feature>
<evidence type="ECO:0000256" key="12">
    <source>
        <dbReference type="SAM" id="MobiDB-lite"/>
    </source>
</evidence>
<dbReference type="InterPro" id="IPR008942">
    <property type="entry name" value="ENTH_VHS"/>
</dbReference>
<feature type="domain" description="AP-4 complex accessory subunit Tepsin VHS/ENTH-like" evidence="14">
    <location>
        <begin position="255"/>
        <end position="305"/>
    </location>
</feature>
<dbReference type="GeneTree" id="ENSGT00390000015076"/>
<protein>
    <recommendedName>
        <fullName evidence="10">AP-4 complex accessory subunit Tepsin</fullName>
    </recommendedName>
    <alternativeName>
        <fullName evidence="11">ENTH domain-containing protein 2</fullName>
    </alternativeName>
</protein>
<evidence type="ECO:0000259" key="13">
    <source>
        <dbReference type="Pfam" id="PF01417"/>
    </source>
</evidence>
<comment type="function">
    <text evidence="8">Associates with the adapter-like complex 4 (AP-4) and may therefore play a role in vesicular trafficking of proteins at the trans-Golgi network.</text>
</comment>
<feature type="compositionally biased region" description="Basic and acidic residues" evidence="12">
    <location>
        <begin position="387"/>
        <end position="397"/>
    </location>
</feature>
<evidence type="ECO:0000256" key="8">
    <source>
        <dbReference type="ARBA" id="ARBA00054808"/>
    </source>
</evidence>
<dbReference type="Ensembl" id="ENSMLET00000037534.1">
    <property type="protein sequence ID" value="ENSMLEP00000014090.1"/>
    <property type="gene ID" value="ENSMLEG00000031191.1"/>
</dbReference>
<evidence type="ECO:0000256" key="4">
    <source>
        <dbReference type="ARBA" id="ARBA00022490"/>
    </source>
</evidence>
<sequence length="482" mass="49980">MAAAPGALVPFQLPILLKGTSDDDVPCPGYLFEEIAKISHESPGSSQCLLEYLLSRLHSSSGHGKLKVLKILLYLCSHGSSSFLLILKRNSAFIQEAAAFAGPPDPLHGNSLYQKVRAAAQDLGSTLFSDTVLPLAPSQPLGNPPATGMGSQARPHSTLQGFGYSKEHGRTAVRHQPGQAGGGWDELDSSPSSQNSSQNSDLSRVSDSGSHSGSDSHSGASREPGDLAEREMARQASLAWTCCPMRANVPSLRPQRALCAIASLGSADLLPQEHILLRTRPRLQELSMGSPGPVTNKATKILRHFEASCGQLSPARGTSAEPGPTAALPGPSDLLTDAVPLAGSQLFLQPLSSTAVSCQSPAPSSGMPPSPVPTPPPDASPIPARGDPSKAKARLAESRGWGPERVLGGTDSPKRGSSNCAWSRDSLFAGMELVACPRLVGAGAAAGESCLDAPQAPQTSSQRTAVKEPPGSEPSAFAFLNA</sequence>
<feature type="region of interest" description="Disordered" evidence="12">
    <location>
        <begin position="136"/>
        <end position="232"/>
    </location>
</feature>
<keyword evidence="16" id="KW-1185">Reference proteome</keyword>
<dbReference type="InterPro" id="IPR058028">
    <property type="entry name" value="Tepsin_VHS/ENTH-like"/>
</dbReference>
<keyword evidence="7" id="KW-0968">Cytoplasmic vesicle</keyword>
<dbReference type="InterPro" id="IPR039273">
    <property type="entry name" value="TEPSIN"/>
</dbReference>
<evidence type="ECO:0000313" key="16">
    <source>
        <dbReference type="Proteomes" id="UP000233140"/>
    </source>
</evidence>
<feature type="compositionally biased region" description="Basic and acidic residues" evidence="12">
    <location>
        <begin position="223"/>
        <end position="232"/>
    </location>
</feature>
<dbReference type="AlphaFoldDB" id="A0A2K5YEY2"/>
<dbReference type="PANTHER" id="PTHR21514">
    <property type="entry name" value="AP-4 COMPLEX ACCESSORY SUBUNIT TEPSIN"/>
    <property type="match status" value="1"/>
</dbReference>
<reference evidence="15" key="2">
    <citation type="submission" date="2025-09" db="UniProtKB">
        <authorList>
            <consortium name="Ensembl"/>
        </authorList>
    </citation>
    <scope>IDENTIFICATION</scope>
</reference>
<evidence type="ECO:0000259" key="14">
    <source>
        <dbReference type="Pfam" id="PF25827"/>
    </source>
</evidence>
<dbReference type="PANTHER" id="PTHR21514:SF0">
    <property type="entry name" value="AP-4 COMPLEX ACCESSORY SUBUNIT TEPSIN"/>
    <property type="match status" value="1"/>
</dbReference>
<evidence type="ECO:0000256" key="9">
    <source>
        <dbReference type="ARBA" id="ARBA00065876"/>
    </source>
</evidence>
<evidence type="ECO:0000256" key="2">
    <source>
        <dbReference type="ARBA" id="ARBA00004514"/>
    </source>
</evidence>
<accession>A0A2K5YEY2</accession>
<gene>
    <name evidence="15" type="primary">TEPSIN</name>
</gene>
<reference evidence="15" key="1">
    <citation type="submission" date="2025-08" db="UniProtKB">
        <authorList>
            <consortium name="Ensembl"/>
        </authorList>
    </citation>
    <scope>IDENTIFICATION</scope>
</reference>
<dbReference type="Pfam" id="PF25827">
    <property type="entry name" value="TVHS-like"/>
    <property type="match status" value="1"/>
</dbReference>
<comment type="subunit">
    <text evidence="9">Interacts with AP4B1 and AP4E1; the interaction is direct and mediates the association of TEPSIN with the adapter-like complex 4 (AP-4), a heterotetramer composed of AP4B1, AP4E1, AP4M1 and AP4S1.</text>
</comment>
<name>A0A2K5YEY2_MANLE</name>
<dbReference type="CDD" id="cd03572">
    <property type="entry name" value="ENTH_like_Tepsin"/>
    <property type="match status" value="1"/>
</dbReference>
<dbReference type="Pfam" id="PF01417">
    <property type="entry name" value="ENTH"/>
    <property type="match status" value="1"/>
</dbReference>